<evidence type="ECO:0000256" key="1">
    <source>
        <dbReference type="ARBA" id="ARBA00000085"/>
    </source>
</evidence>
<feature type="domain" description="Phytochrome chromophore attachment site" evidence="14">
    <location>
        <begin position="150"/>
        <end position="311"/>
    </location>
</feature>
<dbReference type="InterPro" id="IPR011006">
    <property type="entry name" value="CheY-like_superfamily"/>
</dbReference>
<evidence type="ECO:0000256" key="12">
    <source>
        <dbReference type="PROSITE-ProRule" id="PRU00169"/>
    </source>
</evidence>
<keyword evidence="8 17" id="KW-0418">Kinase</keyword>
<dbReference type="RefSeq" id="WP_103910064.1">
    <property type="nucleotide sequence ID" value="NZ_FNUZ01000002.1"/>
</dbReference>
<dbReference type="InterPro" id="IPR036890">
    <property type="entry name" value="HATPase_C_sf"/>
</dbReference>
<dbReference type="PANTHER" id="PTHR41523:SF7">
    <property type="entry name" value="HISTIDINE KINASE"/>
    <property type="match status" value="1"/>
</dbReference>
<keyword evidence="7" id="KW-0547">Nucleotide-binding</keyword>
<evidence type="ECO:0000256" key="13">
    <source>
        <dbReference type="SAM" id="Coils"/>
    </source>
</evidence>
<dbReference type="SMART" id="SM00091">
    <property type="entry name" value="PAS"/>
    <property type="match status" value="1"/>
</dbReference>
<dbReference type="GO" id="GO:0000160">
    <property type="term" value="P:phosphorelay signal transduction system"/>
    <property type="evidence" value="ECO:0007669"/>
    <property type="project" value="InterPro"/>
</dbReference>
<evidence type="ECO:0000256" key="11">
    <source>
        <dbReference type="ARBA" id="ARBA00023170"/>
    </source>
</evidence>
<dbReference type="AlphaFoldDB" id="A0A1H5X865"/>
<dbReference type="InterPro" id="IPR013515">
    <property type="entry name" value="Phytochrome_cen-reg"/>
</dbReference>
<evidence type="ECO:0000256" key="9">
    <source>
        <dbReference type="ARBA" id="ARBA00022840"/>
    </source>
</evidence>
<name>A0A1H5X865_9RHOB</name>
<feature type="domain" description="Response regulatory" evidence="15">
    <location>
        <begin position="742"/>
        <end position="853"/>
    </location>
</feature>
<dbReference type="InterPro" id="IPR011102">
    <property type="entry name" value="Sig_transdc_His_kinase_HWE"/>
</dbReference>
<feature type="domain" description="PAS" evidence="16">
    <location>
        <begin position="35"/>
        <end position="90"/>
    </location>
</feature>
<evidence type="ECO:0000256" key="5">
    <source>
        <dbReference type="ARBA" id="ARBA00022606"/>
    </source>
</evidence>
<feature type="coiled-coil region" evidence="13">
    <location>
        <begin position="502"/>
        <end position="529"/>
    </location>
</feature>
<dbReference type="Pfam" id="PF00360">
    <property type="entry name" value="PHY"/>
    <property type="match status" value="1"/>
</dbReference>
<keyword evidence="18" id="KW-1185">Reference proteome</keyword>
<evidence type="ECO:0000313" key="17">
    <source>
        <dbReference type="EMBL" id="SEG07931.1"/>
    </source>
</evidence>
<dbReference type="InterPro" id="IPR001789">
    <property type="entry name" value="Sig_transdc_resp-reg_receiver"/>
</dbReference>
<keyword evidence="4 12" id="KW-0597">Phosphoprotein</keyword>
<dbReference type="InterPro" id="IPR043150">
    <property type="entry name" value="Phytochrome_PHY_sf"/>
</dbReference>
<keyword evidence="9" id="KW-0067">ATP-binding</keyword>
<dbReference type="Gene3D" id="3.30.450.40">
    <property type="match status" value="1"/>
</dbReference>
<dbReference type="SMART" id="SM00448">
    <property type="entry name" value="REC"/>
    <property type="match status" value="1"/>
</dbReference>
<dbReference type="PRINTS" id="PR01033">
    <property type="entry name" value="PHYTOCHROME"/>
</dbReference>
<evidence type="ECO:0000256" key="10">
    <source>
        <dbReference type="ARBA" id="ARBA00022991"/>
    </source>
</evidence>
<dbReference type="SMART" id="SM00065">
    <property type="entry name" value="GAF"/>
    <property type="match status" value="1"/>
</dbReference>
<dbReference type="InterPro" id="IPR016132">
    <property type="entry name" value="Phyto_chromo_attachment"/>
</dbReference>
<gene>
    <name evidence="17" type="ORF">SAMN04488045_1763</name>
</gene>
<keyword evidence="11" id="KW-0675">Receptor</keyword>
<dbReference type="Proteomes" id="UP000236752">
    <property type="component" value="Unassembled WGS sequence"/>
</dbReference>
<dbReference type="Pfam" id="PF08446">
    <property type="entry name" value="PAS_2"/>
    <property type="match status" value="1"/>
</dbReference>
<dbReference type="PROSITE" id="PS50112">
    <property type="entry name" value="PAS"/>
    <property type="match status" value="1"/>
</dbReference>
<comment type="catalytic activity">
    <reaction evidence="1">
        <text>ATP + protein L-histidine = ADP + protein N-phospho-L-histidine.</text>
        <dbReference type="EC" id="2.7.13.3"/>
    </reaction>
</comment>
<evidence type="ECO:0000259" key="15">
    <source>
        <dbReference type="PROSITE" id="PS50110"/>
    </source>
</evidence>
<organism evidence="17 18">
    <name type="scientific">Thalassococcus halodurans</name>
    <dbReference type="NCBI Taxonomy" id="373675"/>
    <lineage>
        <taxon>Bacteria</taxon>
        <taxon>Pseudomonadati</taxon>
        <taxon>Pseudomonadota</taxon>
        <taxon>Alphaproteobacteria</taxon>
        <taxon>Rhodobacterales</taxon>
        <taxon>Roseobacteraceae</taxon>
        <taxon>Thalassococcus</taxon>
    </lineage>
</organism>
<evidence type="ECO:0000256" key="8">
    <source>
        <dbReference type="ARBA" id="ARBA00022777"/>
    </source>
</evidence>
<dbReference type="InterPro" id="IPR035965">
    <property type="entry name" value="PAS-like_dom_sf"/>
</dbReference>
<keyword evidence="10" id="KW-0157">Chromophore</keyword>
<dbReference type="EC" id="2.7.13.3" evidence="2"/>
<dbReference type="SUPFAM" id="SSF55781">
    <property type="entry name" value="GAF domain-like"/>
    <property type="match status" value="2"/>
</dbReference>
<dbReference type="Gene3D" id="3.30.450.270">
    <property type="match status" value="1"/>
</dbReference>
<evidence type="ECO:0000256" key="4">
    <source>
        <dbReference type="ARBA" id="ARBA00022553"/>
    </source>
</evidence>
<dbReference type="Gene3D" id="3.30.565.10">
    <property type="entry name" value="Histidine kinase-like ATPase, C-terminal domain"/>
    <property type="match status" value="1"/>
</dbReference>
<dbReference type="InterPro" id="IPR013654">
    <property type="entry name" value="PAS_2"/>
</dbReference>
<feature type="modified residue" description="4-aspartylphosphate" evidence="12">
    <location>
        <position position="792"/>
    </location>
</feature>
<dbReference type="Gene3D" id="3.40.50.2300">
    <property type="match status" value="1"/>
</dbReference>
<reference evidence="17 18" key="1">
    <citation type="submission" date="2016-10" db="EMBL/GenBank/DDBJ databases">
        <authorList>
            <person name="de Groot N.N."/>
        </authorList>
    </citation>
    <scope>NUCLEOTIDE SEQUENCE [LARGE SCALE GENOMIC DNA]</scope>
    <source>
        <strain evidence="17 18">DSM 26915</strain>
    </source>
</reference>
<dbReference type="EMBL" id="FNUZ01000002">
    <property type="protein sequence ID" value="SEG07931.1"/>
    <property type="molecule type" value="Genomic_DNA"/>
</dbReference>
<dbReference type="PROSITE" id="PS50110">
    <property type="entry name" value="RESPONSE_REGULATORY"/>
    <property type="match status" value="1"/>
</dbReference>
<dbReference type="InterPro" id="IPR029016">
    <property type="entry name" value="GAF-like_dom_sf"/>
</dbReference>
<dbReference type="Pfam" id="PF07536">
    <property type="entry name" value="HWE_HK"/>
    <property type="match status" value="1"/>
</dbReference>
<dbReference type="Pfam" id="PF01590">
    <property type="entry name" value="GAF"/>
    <property type="match status" value="1"/>
</dbReference>
<dbReference type="InterPro" id="IPR000014">
    <property type="entry name" value="PAS"/>
</dbReference>
<evidence type="ECO:0000256" key="3">
    <source>
        <dbReference type="ARBA" id="ARBA00022543"/>
    </source>
</evidence>
<evidence type="ECO:0000313" key="18">
    <source>
        <dbReference type="Proteomes" id="UP000236752"/>
    </source>
</evidence>
<dbReference type="PIRSF" id="PIRSF036397">
    <property type="entry name" value="Bactrphtchrm_rec"/>
    <property type="match status" value="1"/>
</dbReference>
<dbReference type="SUPFAM" id="SSF55785">
    <property type="entry name" value="PYP-like sensor domain (PAS domain)"/>
    <property type="match status" value="1"/>
</dbReference>
<dbReference type="PROSITE" id="PS50046">
    <property type="entry name" value="PHYTOCHROME_2"/>
    <property type="match status" value="1"/>
</dbReference>
<evidence type="ECO:0000256" key="7">
    <source>
        <dbReference type="ARBA" id="ARBA00022741"/>
    </source>
</evidence>
<dbReference type="Gene3D" id="3.30.450.20">
    <property type="entry name" value="PAS domain"/>
    <property type="match status" value="1"/>
</dbReference>
<dbReference type="GO" id="GO:0009584">
    <property type="term" value="P:detection of visible light"/>
    <property type="evidence" value="ECO:0007669"/>
    <property type="project" value="InterPro"/>
</dbReference>
<sequence length="855" mass="95043">MPKLDSKGKQVDVDLSNCDREPIHILGHVQSFGCLLAVSSDWIVVHASTNCAEMLGLDPEEAIGKPFADFFSPGSIHDLRTRIQALAYQTGCARMFGYEVFEDGRYYNVSMHRSDQFLVFEFEKTTLSSADQDDTGLVQALIGRVQRHDSVEMASEEAARAIQALTGMDRVMVYRFDEDGTGTVIAEVLKGRGEPYLGLRYPASDVPKQARELYKKNLLRIISDVNSETYPILPKIGPSGDPLDLSLSVSRAVSPIHLEYLRNMGVQASMSVSIMRRDKLWGLFACHHHMPRNLDYKTRSTIELFAQLFNYELAQIEMAQEFNDLDTAQILHDKLMSQISGGVTLLDIFNSFSDEIRSVIPFDGVVVYSGGKFKASGMTPTEEEFMGLARFLNTTKGSQVYATDNLASRYEAADSFEDRAVGLLALPISRKPRDYLVFFRRELAQTVTWAGNPEKPVELGPHGARLTPRKSFAAWKEVVHGKCASWRESELRAAETLRVTLIEVVLKLSDEAEADRKKAEQAQELLIAELNHRVRNILTLIQGLISQGQGKQSSIEEYSSVLDKRIHALARAHDQLTQKEWSWVPLKSLIQTEIKAFQSEKSERLLIEGEDIALSPTAFTTLALVMHELVTNSAKYGALSVPDGSVQLKIGRLPDGSCHIAWRDCDGPPVSAPKRKGFGTTIIERSIPFELRGEADVRYKVTGFEADFVLPAPHVQEYDAMTFTETAVQDDIDPTDITLSGEVLVLEDNMIIAMDASDMLSELGAKTVHTANSTNDALQILEHRDITFALLDVKLGTELSLKVAKKCAARNIPTILATGYEGNATMTEAFPQTLVIRKPYTVEHIRKAAAKCFKG</sequence>
<evidence type="ECO:0000256" key="6">
    <source>
        <dbReference type="ARBA" id="ARBA00022679"/>
    </source>
</evidence>
<evidence type="ECO:0000259" key="14">
    <source>
        <dbReference type="PROSITE" id="PS50046"/>
    </source>
</evidence>
<accession>A0A1H5X865</accession>
<dbReference type="GO" id="GO:0009881">
    <property type="term" value="F:photoreceptor activity"/>
    <property type="evidence" value="ECO:0007669"/>
    <property type="project" value="UniProtKB-KW"/>
</dbReference>
<keyword evidence="3" id="KW-0600">Photoreceptor protein</keyword>
<proteinExistence type="predicted"/>
<dbReference type="GO" id="GO:0005524">
    <property type="term" value="F:ATP binding"/>
    <property type="evidence" value="ECO:0007669"/>
    <property type="project" value="UniProtKB-KW"/>
</dbReference>
<dbReference type="OrthoDB" id="489241at2"/>
<keyword evidence="5" id="KW-0716">Sensory transduction</keyword>
<dbReference type="InterPro" id="IPR009219">
    <property type="entry name" value="Bactrphtchr_CheY"/>
</dbReference>
<evidence type="ECO:0000259" key="16">
    <source>
        <dbReference type="PROSITE" id="PS50112"/>
    </source>
</evidence>
<dbReference type="PANTHER" id="PTHR41523">
    <property type="entry name" value="TWO-COMPONENT SYSTEM SENSOR PROTEIN"/>
    <property type="match status" value="1"/>
</dbReference>
<dbReference type="GO" id="GO:0006355">
    <property type="term" value="P:regulation of DNA-templated transcription"/>
    <property type="evidence" value="ECO:0007669"/>
    <property type="project" value="InterPro"/>
</dbReference>
<dbReference type="InterPro" id="IPR003018">
    <property type="entry name" value="GAF"/>
</dbReference>
<dbReference type="SMART" id="SM00911">
    <property type="entry name" value="HWE_HK"/>
    <property type="match status" value="1"/>
</dbReference>
<dbReference type="CDD" id="cd00130">
    <property type="entry name" value="PAS"/>
    <property type="match status" value="1"/>
</dbReference>
<dbReference type="InterPro" id="IPR001294">
    <property type="entry name" value="Phytochrome"/>
</dbReference>
<protein>
    <recommendedName>
        <fullName evidence="2">histidine kinase</fullName>
        <ecNumber evidence="2">2.7.13.3</ecNumber>
    </recommendedName>
</protein>
<keyword evidence="6" id="KW-0808">Transferase</keyword>
<evidence type="ECO:0000256" key="2">
    <source>
        <dbReference type="ARBA" id="ARBA00012438"/>
    </source>
</evidence>
<dbReference type="SUPFAM" id="SSF52172">
    <property type="entry name" value="CheY-like"/>
    <property type="match status" value="1"/>
</dbReference>
<keyword evidence="13" id="KW-0175">Coiled coil</keyword>
<dbReference type="GO" id="GO:0004673">
    <property type="term" value="F:protein histidine kinase activity"/>
    <property type="evidence" value="ECO:0007669"/>
    <property type="project" value="UniProtKB-EC"/>
</dbReference>